<evidence type="ECO:0000313" key="3">
    <source>
        <dbReference type="Proteomes" id="UP000231749"/>
    </source>
</evidence>
<dbReference type="Proteomes" id="UP000231749">
    <property type="component" value="Chromosome"/>
</dbReference>
<proteinExistence type="predicted"/>
<accession>A0AAD0F4V5</accession>
<organism evidence="2 3">
    <name type="scientific">Fusobacterium pseudoperiodonticum</name>
    <dbReference type="NCBI Taxonomy" id="2663009"/>
    <lineage>
        <taxon>Bacteria</taxon>
        <taxon>Fusobacteriati</taxon>
        <taxon>Fusobacteriota</taxon>
        <taxon>Fusobacteriia</taxon>
        <taxon>Fusobacteriales</taxon>
        <taxon>Fusobacteriaceae</taxon>
        <taxon>Fusobacterium</taxon>
    </lineage>
</organism>
<feature type="region of interest" description="Disordered" evidence="1">
    <location>
        <begin position="1"/>
        <end position="35"/>
    </location>
</feature>
<feature type="compositionally biased region" description="Basic and acidic residues" evidence="1">
    <location>
        <begin position="13"/>
        <end position="31"/>
    </location>
</feature>
<reference evidence="3" key="1">
    <citation type="submission" date="2017-11" db="EMBL/GenBank/DDBJ databases">
        <title>Genome sequencing of Fusobacterium periodonticum KCOM 1282.</title>
        <authorList>
            <person name="Kook J.-K."/>
            <person name="Park S.-N."/>
            <person name="Lim Y.K."/>
        </authorList>
    </citation>
    <scope>NUCLEOTIDE SEQUENCE [LARGE SCALE GENOMIC DNA]</scope>
    <source>
        <strain evidence="3">KCOM 1282</strain>
    </source>
</reference>
<dbReference type="RefSeq" id="WP_099991230.1">
    <property type="nucleotide sequence ID" value="NZ_CP024702.1"/>
</dbReference>
<sequence>MEEKKRKGYKTMEQQKEADKRYLEKHPEAKEKKKISAMKSNAKRFIKEFAKIEDLEELENLIKNRKMSF</sequence>
<evidence type="ECO:0000256" key="1">
    <source>
        <dbReference type="SAM" id="MobiDB-lite"/>
    </source>
</evidence>
<evidence type="ECO:0000313" key="2">
    <source>
        <dbReference type="EMBL" id="ATV67030.1"/>
    </source>
</evidence>
<dbReference type="AlphaFoldDB" id="A0AAD0F4V5"/>
<name>A0AAD0F4V5_9FUSO</name>
<protein>
    <submittedName>
        <fullName evidence="2">Uncharacterized protein</fullName>
    </submittedName>
</protein>
<gene>
    <name evidence="2" type="ORF">CTM86_10890</name>
</gene>
<dbReference type="EMBL" id="CP024702">
    <property type="protein sequence ID" value="ATV67030.1"/>
    <property type="molecule type" value="Genomic_DNA"/>
</dbReference>